<accession>A0ABZ1CVI4</accession>
<dbReference type="GeneID" id="87954849"/>
<feature type="region of interest" description="Disordered" evidence="1">
    <location>
        <begin position="593"/>
        <end position="810"/>
    </location>
</feature>
<feature type="compositionally biased region" description="Polar residues" evidence="1">
    <location>
        <begin position="1254"/>
        <end position="1282"/>
    </location>
</feature>
<feature type="compositionally biased region" description="Acidic residues" evidence="1">
    <location>
        <begin position="1040"/>
        <end position="1049"/>
    </location>
</feature>
<evidence type="ECO:0008006" key="4">
    <source>
        <dbReference type="Google" id="ProtNLM"/>
    </source>
</evidence>
<sequence>MPPTRASAIAGPSRFPYNPSNKTNFNVVIDEEDHLDSPGLASRSRPSRARRSVSFQPQDRTFSTPHANTSRHRRRTSGGSHQSIRLTPPTTTFKHKNKVVVRKSLTGEHVLGMNINDRVEILADVAGDCLVTLVKAVLGSEIRSRRKSLVDDEVRTAWNGLNGIRNSYIFPPYAPPFPSLTDILESLHSQVRATLHAQSLARAISLSNLSTFVWTISRPDEAGGTFNSLDLDDDGPRRSSRRIKGRDAQPDEELLKKVGRRNMLLLIAWKKFWLVVVPQEKRTSEIALRLWLDFATQVALIYQRPHVDDLSADSSYLPEPPRTFLAELFSPSAVGRFGQWSLSEDFDSLDDNEEKEGVEERWLVLAKRRLDELSQHSQQDLIWKYPYDKFRIEMTAYIQHEVLASPINALLTPGRKSLLVGSLSGFPSAQLRITESSSSDEEQDVTQSADWSQDDDILEANEEVDEDERADENIVEDEEADGDVQFLGADDPIDMDLLALAAAEMEAEDEHVQTQHPRSPTWNKVPATMEESASIPILNDISENEDDWTVNDFVPHQSSAYSPIGEALAGNSKPVPKFDWTKRQEDAVQLEWESQSMDGSTRSHRKSLASQVDQGPKSKDSEHLRFATPPIQTQTSPPVPASVVSRLVEIDTQPSPPPIRAERLSLLPRQSILQQDEPAAELATSIDGSEEEERVENATTPPLSDGDMVDILPSPSQLRGIDPPAAARGSARQDSEQLDKDNAYEDLIPAESQFAVGQHPSLRNTDGNHGDEDFPELQDADLDDLRSEHDADTEPAPLSSQGQYISSRPKKSFEAHSFVVPNEEEDMEDRQLFLRSDSFPGTESRDISVKPEPIQDILGLHDFVERLHETYRRQRDVNIPFHNDEDDPFLHDADGSPLESDELFVAPLDEKPTRQSKLHGRIASSSSKYCRLTGNRRWTKEEELLLYRTVQKVPLDEEYPLRVVWALYGEYGREGDALKWYNPQHMKDKLRTTVKRRQNEGREVEGRVRAWAARGTREREEWELEWEEWKSQDNHRQDEEEHEDADEGQENARDQIDEQDGADEGEDDEYSSEPENEEIRQDQPEAENADQAPVEDVSLDDDFPAPLVLDLALPIQQDDAATTASNQYRARDGDSSHIDDDDDFPDVPDIPTFNSAPKSITTSTNMDRSITAKQASKRKSTQVAEDGADSRQNTQEQSLRRDVEISLPTKSRRGRPRKLPAGTSKEFSGAIIIRQSDGPPLDGPSTIDDIHTVHAQNEQPMNSPVMSATLPENQVQLPNNPSRLERRGRTRKSYAIEDVADDLESPSDLLPSETQAKPKRQLRFVEDPLRAERRGRPKKNPRQKRVTHKKASHQSSFSGILRAARKTTEPQIQPKSDSEPEQGSSAVSQTKGPTTSKTMQTARKTVSAQSVQREEEDGSDGVEQEKSLDDPMHSRIPNEEEDFPSINENELPPTKEQVGQDGSRQEVEQRDNGIEERRRRAILHAVMNGAKKNGKPGLRV</sequence>
<feature type="compositionally biased region" description="Acidic residues" evidence="1">
    <location>
        <begin position="773"/>
        <end position="782"/>
    </location>
</feature>
<feature type="compositionally biased region" description="Polar residues" evidence="1">
    <location>
        <begin position="1369"/>
        <end position="1411"/>
    </location>
</feature>
<dbReference type="Proteomes" id="UP001329825">
    <property type="component" value="Chromosome 3"/>
</dbReference>
<proteinExistence type="predicted"/>
<feature type="region of interest" description="Disordered" evidence="1">
    <location>
        <begin position="433"/>
        <end position="457"/>
    </location>
</feature>
<feature type="compositionally biased region" description="Basic and acidic residues" evidence="1">
    <location>
        <begin position="1323"/>
        <end position="1334"/>
    </location>
</feature>
<protein>
    <recommendedName>
        <fullName evidence="4">Myb-like domain-containing protein</fullName>
    </recommendedName>
</protein>
<feature type="compositionally biased region" description="Basic and acidic residues" evidence="1">
    <location>
        <begin position="1463"/>
        <end position="1478"/>
    </location>
</feature>
<feature type="compositionally biased region" description="Polar residues" evidence="1">
    <location>
        <begin position="55"/>
        <end position="68"/>
    </location>
</feature>
<feature type="compositionally biased region" description="Basic and acidic residues" evidence="1">
    <location>
        <begin position="783"/>
        <end position="792"/>
    </location>
</feature>
<evidence type="ECO:0000313" key="2">
    <source>
        <dbReference type="EMBL" id="WRT65769.1"/>
    </source>
</evidence>
<feature type="region of interest" description="Disordered" evidence="1">
    <location>
        <begin position="1"/>
        <end position="89"/>
    </location>
</feature>
<feature type="compositionally biased region" description="Polar residues" evidence="1">
    <location>
        <begin position="1152"/>
        <end position="1174"/>
    </location>
</feature>
<gene>
    <name evidence="2" type="ORF">IL334_002718</name>
</gene>
<feature type="region of interest" description="Disordered" evidence="1">
    <location>
        <begin position="1118"/>
        <end position="1478"/>
    </location>
</feature>
<evidence type="ECO:0000256" key="1">
    <source>
        <dbReference type="SAM" id="MobiDB-lite"/>
    </source>
</evidence>
<keyword evidence="3" id="KW-1185">Reference proteome</keyword>
<feature type="compositionally biased region" description="Polar residues" evidence="1">
    <location>
        <begin position="1119"/>
        <end position="1128"/>
    </location>
</feature>
<feature type="compositionally biased region" description="Basic residues" evidence="1">
    <location>
        <begin position="1335"/>
        <end position="1352"/>
    </location>
</feature>
<reference evidence="2 3" key="1">
    <citation type="submission" date="2024-01" db="EMBL/GenBank/DDBJ databases">
        <title>Comparative genomics of Cryptococcus and Kwoniella reveals pathogenesis evolution and contrasting modes of karyotype evolution via chromosome fusion or intercentromeric recombination.</title>
        <authorList>
            <person name="Coelho M.A."/>
            <person name="David-Palma M."/>
            <person name="Shea T."/>
            <person name="Bowers K."/>
            <person name="McGinley-Smith S."/>
            <person name="Mohammad A.W."/>
            <person name="Gnirke A."/>
            <person name="Yurkov A.M."/>
            <person name="Nowrousian M."/>
            <person name="Sun S."/>
            <person name="Cuomo C.A."/>
            <person name="Heitman J."/>
        </authorList>
    </citation>
    <scope>NUCLEOTIDE SEQUENCE [LARGE SCALE GENOMIC DNA]</scope>
    <source>
        <strain evidence="2">CBS 11374</strain>
    </source>
</reference>
<feature type="compositionally biased region" description="Basic and acidic residues" evidence="1">
    <location>
        <begin position="1129"/>
        <end position="1138"/>
    </location>
</feature>
<dbReference type="EMBL" id="CP141883">
    <property type="protein sequence ID" value="WRT65769.1"/>
    <property type="molecule type" value="Genomic_DNA"/>
</dbReference>
<feature type="region of interest" description="Disordered" evidence="1">
    <location>
        <begin position="225"/>
        <end position="248"/>
    </location>
</feature>
<feature type="compositionally biased region" description="Basic and acidic residues" evidence="1">
    <location>
        <begin position="1027"/>
        <end position="1039"/>
    </location>
</feature>
<feature type="compositionally biased region" description="Acidic residues" evidence="1">
    <location>
        <begin position="1057"/>
        <end position="1076"/>
    </location>
</feature>
<feature type="compositionally biased region" description="Basic and acidic residues" evidence="1">
    <location>
        <begin position="616"/>
        <end position="625"/>
    </location>
</feature>
<name>A0ABZ1CVI4_9TREE</name>
<dbReference type="RefSeq" id="XP_062790509.1">
    <property type="nucleotide sequence ID" value="XM_062934458.1"/>
</dbReference>
<feature type="compositionally biased region" description="Basic and acidic residues" evidence="1">
    <location>
        <begin position="731"/>
        <end position="743"/>
    </location>
</feature>
<evidence type="ECO:0000313" key="3">
    <source>
        <dbReference type="Proteomes" id="UP001329825"/>
    </source>
</evidence>
<feature type="compositionally biased region" description="Basic and acidic residues" evidence="1">
    <location>
        <begin position="1423"/>
        <end position="1438"/>
    </location>
</feature>
<feature type="region of interest" description="Disordered" evidence="1">
    <location>
        <begin position="462"/>
        <end position="481"/>
    </location>
</feature>
<organism evidence="2 3">
    <name type="scientific">Kwoniella shivajii</name>
    <dbReference type="NCBI Taxonomy" id="564305"/>
    <lineage>
        <taxon>Eukaryota</taxon>
        <taxon>Fungi</taxon>
        <taxon>Dikarya</taxon>
        <taxon>Basidiomycota</taxon>
        <taxon>Agaricomycotina</taxon>
        <taxon>Tremellomycetes</taxon>
        <taxon>Tremellales</taxon>
        <taxon>Cryptococcaceae</taxon>
        <taxon>Kwoniella</taxon>
    </lineage>
</organism>
<feature type="region of interest" description="Disordered" evidence="1">
    <location>
        <begin position="1022"/>
        <end position="1103"/>
    </location>
</feature>